<evidence type="ECO:0000313" key="1">
    <source>
        <dbReference type="EMBL" id="OQO04392.1"/>
    </source>
</evidence>
<dbReference type="Proteomes" id="UP000192596">
    <property type="component" value="Unassembled WGS sequence"/>
</dbReference>
<organism evidence="1 2">
    <name type="scientific">Cryoendolithus antarcticus</name>
    <dbReference type="NCBI Taxonomy" id="1507870"/>
    <lineage>
        <taxon>Eukaryota</taxon>
        <taxon>Fungi</taxon>
        <taxon>Dikarya</taxon>
        <taxon>Ascomycota</taxon>
        <taxon>Pezizomycotina</taxon>
        <taxon>Dothideomycetes</taxon>
        <taxon>Dothideomycetidae</taxon>
        <taxon>Cladosporiales</taxon>
        <taxon>Cladosporiaceae</taxon>
        <taxon>Cryoendolithus</taxon>
    </lineage>
</organism>
<evidence type="ECO:0000313" key="2">
    <source>
        <dbReference type="Proteomes" id="UP000192596"/>
    </source>
</evidence>
<accession>A0A1V8SZR6</accession>
<dbReference type="EMBL" id="NAJO01000022">
    <property type="protein sequence ID" value="OQO04392.1"/>
    <property type="molecule type" value="Genomic_DNA"/>
</dbReference>
<keyword evidence="2" id="KW-1185">Reference proteome</keyword>
<protein>
    <submittedName>
        <fullName evidence="1">Uncharacterized protein</fullName>
    </submittedName>
</protein>
<proteinExistence type="predicted"/>
<dbReference type="OrthoDB" id="3783470at2759"/>
<name>A0A1V8SZR6_9PEZI</name>
<reference evidence="2" key="1">
    <citation type="submission" date="2017-03" db="EMBL/GenBank/DDBJ databases">
        <title>Genomes of endolithic fungi from Antarctica.</title>
        <authorList>
            <person name="Coleine C."/>
            <person name="Masonjones S."/>
            <person name="Stajich J.E."/>
        </authorList>
    </citation>
    <scope>NUCLEOTIDE SEQUENCE [LARGE SCALE GENOMIC DNA]</scope>
    <source>
        <strain evidence="2">CCFEE 5527</strain>
    </source>
</reference>
<dbReference type="InParanoid" id="A0A1V8SZR6"/>
<dbReference type="AlphaFoldDB" id="A0A1V8SZR6"/>
<comment type="caution">
    <text evidence="1">The sequence shown here is derived from an EMBL/GenBank/DDBJ whole genome shotgun (WGS) entry which is preliminary data.</text>
</comment>
<gene>
    <name evidence="1" type="ORF">B0A48_11003</name>
</gene>
<sequence>MNPYDQPPMVFDRTQPIVDPIHCSDPRRSPLGGWLLSGTRAPDVERGAWASDWYERYDTSTTTYLYKDPVKTTMTKVADAREYRGMWTMFESQRAEVDALKAAHPEWEWARCFEAAGARWMAEGFECIMDEPEIVVELPTPL</sequence>